<evidence type="ECO:0000313" key="3">
    <source>
        <dbReference type="Proteomes" id="UP000092600"/>
    </source>
</evidence>
<reference evidence="2 3" key="1">
    <citation type="journal article" date="2016" name="DNA Res.">
        <title>The draft genome of MD-2 pineapple using hybrid error correction of long reads.</title>
        <authorList>
            <person name="Redwan R.M."/>
            <person name="Saidin A."/>
            <person name="Kumar S.V."/>
        </authorList>
    </citation>
    <scope>NUCLEOTIDE SEQUENCE [LARGE SCALE GENOMIC DNA]</scope>
    <source>
        <strain evidence="3">cv. MD2</strain>
        <tissue evidence="2">Leaf</tissue>
    </source>
</reference>
<dbReference type="PANTHER" id="PTHR35714">
    <property type="entry name" value="OS02G0715300 PROTEIN"/>
    <property type="match status" value="1"/>
</dbReference>
<comment type="caution">
    <text evidence="2">The sequence shown here is derived from an EMBL/GenBank/DDBJ whole genome shotgun (WGS) entry which is preliminary data.</text>
</comment>
<proteinExistence type="predicted"/>
<evidence type="ECO:0000313" key="1">
    <source>
        <dbReference type="EMBL" id="OAY73213.1"/>
    </source>
</evidence>
<protein>
    <submittedName>
        <fullName evidence="2">Uncharacterized protein</fullName>
    </submittedName>
</protein>
<dbReference type="PANTHER" id="PTHR35714:SF1">
    <property type="entry name" value="OS02G0715300 PROTEIN"/>
    <property type="match status" value="1"/>
</dbReference>
<gene>
    <name evidence="1" type="ORF">ACMD2_22953</name>
    <name evidence="2" type="ORF">ACMD2_22956</name>
</gene>
<dbReference type="STRING" id="4615.A0A199V8T4"/>
<name>A0A199V8T4_ANACO</name>
<dbReference type="AlphaFoldDB" id="A0A199V8T4"/>
<dbReference type="Proteomes" id="UP000092600">
    <property type="component" value="Unassembled WGS sequence"/>
</dbReference>
<sequence>MATFLESIQKRRFFPSMPLKDDLPISQGAQKDTHLIGLRKRISSFSVKIQPISSASTEWAFRRSKSMPSVLGGFGFGFTAAPIRRWWDLGWRWILSRKPAFAGDLEMNEEETAVLGRQSKGSLRHIFYKLRSEVRKLVASDKLPTTQKFRYDAINYVQNFDNAKQLEQ</sequence>
<evidence type="ECO:0000313" key="2">
    <source>
        <dbReference type="EMBL" id="OAY73215.1"/>
    </source>
</evidence>
<accession>A0A199V8T4</accession>
<dbReference type="EMBL" id="LSRQ01002783">
    <property type="protein sequence ID" value="OAY73215.1"/>
    <property type="molecule type" value="Genomic_DNA"/>
</dbReference>
<organism evidence="2 3">
    <name type="scientific">Ananas comosus</name>
    <name type="common">Pineapple</name>
    <name type="synonym">Ananas ananas</name>
    <dbReference type="NCBI Taxonomy" id="4615"/>
    <lineage>
        <taxon>Eukaryota</taxon>
        <taxon>Viridiplantae</taxon>
        <taxon>Streptophyta</taxon>
        <taxon>Embryophyta</taxon>
        <taxon>Tracheophyta</taxon>
        <taxon>Spermatophyta</taxon>
        <taxon>Magnoliopsida</taxon>
        <taxon>Liliopsida</taxon>
        <taxon>Poales</taxon>
        <taxon>Bromeliaceae</taxon>
        <taxon>Bromelioideae</taxon>
        <taxon>Ananas</taxon>
    </lineage>
</organism>
<dbReference type="EMBL" id="LSRQ01002783">
    <property type="protein sequence ID" value="OAY73213.1"/>
    <property type="molecule type" value="Genomic_DNA"/>
</dbReference>